<proteinExistence type="predicted"/>
<name>A0ACB6QK90_9PLEO</name>
<dbReference type="Proteomes" id="UP000799755">
    <property type="component" value="Unassembled WGS sequence"/>
</dbReference>
<reference evidence="1" key="1">
    <citation type="journal article" date="2020" name="Stud. Mycol.">
        <title>101 Dothideomycetes genomes: a test case for predicting lifestyles and emergence of pathogens.</title>
        <authorList>
            <person name="Haridas S."/>
            <person name="Albert R."/>
            <person name="Binder M."/>
            <person name="Bloem J."/>
            <person name="Labutti K."/>
            <person name="Salamov A."/>
            <person name="Andreopoulos B."/>
            <person name="Baker S."/>
            <person name="Barry K."/>
            <person name="Bills G."/>
            <person name="Bluhm B."/>
            <person name="Cannon C."/>
            <person name="Castanera R."/>
            <person name="Culley D."/>
            <person name="Daum C."/>
            <person name="Ezra D."/>
            <person name="Gonzalez J."/>
            <person name="Henrissat B."/>
            <person name="Kuo A."/>
            <person name="Liang C."/>
            <person name="Lipzen A."/>
            <person name="Lutzoni F."/>
            <person name="Magnuson J."/>
            <person name="Mondo S."/>
            <person name="Nolan M."/>
            <person name="Ohm R."/>
            <person name="Pangilinan J."/>
            <person name="Park H.-J."/>
            <person name="Ramirez L."/>
            <person name="Alfaro M."/>
            <person name="Sun H."/>
            <person name="Tritt A."/>
            <person name="Yoshinaga Y."/>
            <person name="Zwiers L.-H."/>
            <person name="Turgeon B."/>
            <person name="Goodwin S."/>
            <person name="Spatafora J."/>
            <person name="Crous P."/>
            <person name="Grigoriev I."/>
        </authorList>
    </citation>
    <scope>NUCLEOTIDE SEQUENCE</scope>
    <source>
        <strain evidence="1">ATCC 200398</strain>
    </source>
</reference>
<organism evidence="1 2">
    <name type="scientific">Lindgomyces ingoldianus</name>
    <dbReference type="NCBI Taxonomy" id="673940"/>
    <lineage>
        <taxon>Eukaryota</taxon>
        <taxon>Fungi</taxon>
        <taxon>Dikarya</taxon>
        <taxon>Ascomycota</taxon>
        <taxon>Pezizomycotina</taxon>
        <taxon>Dothideomycetes</taxon>
        <taxon>Pleosporomycetidae</taxon>
        <taxon>Pleosporales</taxon>
        <taxon>Lindgomycetaceae</taxon>
        <taxon>Lindgomyces</taxon>
    </lineage>
</organism>
<sequence>MPSQRLTFQSISNFSFSSNINGQQRCYSEQIYSDPSGTKVRRTSQEPGQAPKEERFEYDSAGRKIEEVETKGRIEDVTDKEKTTEGEKDREYEKKVGDDAKRERGA</sequence>
<comment type="caution">
    <text evidence="1">The sequence shown here is derived from an EMBL/GenBank/DDBJ whole genome shotgun (WGS) entry which is preliminary data.</text>
</comment>
<evidence type="ECO:0000313" key="2">
    <source>
        <dbReference type="Proteomes" id="UP000799755"/>
    </source>
</evidence>
<dbReference type="EMBL" id="MU003522">
    <property type="protein sequence ID" value="KAF2466930.1"/>
    <property type="molecule type" value="Genomic_DNA"/>
</dbReference>
<gene>
    <name evidence="1" type="ORF">BDR25DRAFT_305780</name>
</gene>
<keyword evidence="2" id="KW-1185">Reference proteome</keyword>
<accession>A0ACB6QK90</accession>
<evidence type="ECO:0000313" key="1">
    <source>
        <dbReference type="EMBL" id="KAF2466930.1"/>
    </source>
</evidence>
<protein>
    <submittedName>
        <fullName evidence="1">Uncharacterized protein</fullName>
    </submittedName>
</protein>